<feature type="transmembrane region" description="Helical" evidence="1">
    <location>
        <begin position="7"/>
        <end position="29"/>
    </location>
</feature>
<comment type="caution">
    <text evidence="3">The sequence shown here is derived from an EMBL/GenBank/DDBJ whole genome shotgun (WGS) entry which is preliminary data.</text>
</comment>
<evidence type="ECO:0000259" key="2">
    <source>
        <dbReference type="Pfam" id="PF03372"/>
    </source>
</evidence>
<dbReference type="RefSeq" id="WP_007315973.1">
    <property type="nucleotide sequence ID" value="NZ_BAEH01000009.1"/>
</dbReference>
<keyword evidence="1" id="KW-1133">Transmembrane helix</keyword>
<gene>
    <name evidence="3" type="ORF">GOEFS_009_00020</name>
</gene>
<feature type="transmembrane region" description="Helical" evidence="1">
    <location>
        <begin position="63"/>
        <end position="81"/>
    </location>
</feature>
<organism evidence="3 4">
    <name type="scientific">Gordonia effusa NBRC 100432</name>
    <dbReference type="NCBI Taxonomy" id="1077974"/>
    <lineage>
        <taxon>Bacteria</taxon>
        <taxon>Bacillati</taxon>
        <taxon>Actinomycetota</taxon>
        <taxon>Actinomycetes</taxon>
        <taxon>Mycobacteriales</taxon>
        <taxon>Gordoniaceae</taxon>
        <taxon>Gordonia</taxon>
    </lineage>
</organism>
<evidence type="ECO:0000313" key="3">
    <source>
        <dbReference type="EMBL" id="GAB16635.1"/>
    </source>
</evidence>
<proteinExistence type="predicted"/>
<dbReference type="GO" id="GO:0003824">
    <property type="term" value="F:catalytic activity"/>
    <property type="evidence" value="ECO:0007669"/>
    <property type="project" value="InterPro"/>
</dbReference>
<keyword evidence="1" id="KW-0812">Transmembrane</keyword>
<dbReference type="STRING" id="1077974.GOEFS_009_00020"/>
<accession>H0QUY4</accession>
<reference evidence="3 4" key="1">
    <citation type="submission" date="2011-12" db="EMBL/GenBank/DDBJ databases">
        <title>Whole genome shotgun sequence of Gordonia effusa NBRC 100432.</title>
        <authorList>
            <person name="Yoshida I."/>
            <person name="Takarada H."/>
            <person name="Hosoyama A."/>
            <person name="Tsuchikane K."/>
            <person name="Katsumata H."/>
            <person name="Yamazaki S."/>
            <person name="Fujita N."/>
        </authorList>
    </citation>
    <scope>NUCLEOTIDE SEQUENCE [LARGE SCALE GENOMIC DNA]</scope>
    <source>
        <strain evidence="3 4">NBRC 100432</strain>
    </source>
</reference>
<dbReference type="InterPro" id="IPR005135">
    <property type="entry name" value="Endo/exonuclease/phosphatase"/>
</dbReference>
<name>H0QUY4_9ACTN</name>
<dbReference type="Gene3D" id="3.60.10.10">
    <property type="entry name" value="Endonuclease/exonuclease/phosphatase"/>
    <property type="match status" value="1"/>
</dbReference>
<sequence>MPKVLRLAAILCGWALVAAMLVAIWLHYYPSRGDLTLYLTSSVPFMVLLGVVAVVLFCSTRAWLALIPTVAVIGGLLWTQLPLWRAQTAPTAHEFTVASANLLFGQADVGDVLEQVRSRDVDLLSVQEMTPESLQRLRSGGIEKELPHSYVMAGPVAAGTGIFSRHPLSEMRKVDTMILGNLIARVELPGVGPTWFAAVHPVAPLHGVTPTWNFELDELANVLHALPGPRAIAAGDFNATWDHVAFRDIVSQGYADATEQAGAGLVLTYPTDRWQNRPFIAIDHVISRGFVADDIVSFDINGSDHRGVVARLGTS</sequence>
<evidence type="ECO:0000313" key="4">
    <source>
        <dbReference type="Proteomes" id="UP000035034"/>
    </source>
</evidence>
<dbReference type="EMBL" id="BAEH01000009">
    <property type="protein sequence ID" value="GAB16635.1"/>
    <property type="molecule type" value="Genomic_DNA"/>
</dbReference>
<dbReference type="Pfam" id="PF03372">
    <property type="entry name" value="Exo_endo_phos"/>
    <property type="match status" value="1"/>
</dbReference>
<feature type="domain" description="Endonuclease/exonuclease/phosphatase" evidence="2">
    <location>
        <begin position="98"/>
        <end position="305"/>
    </location>
</feature>
<dbReference type="eggNOG" id="COG3021">
    <property type="taxonomic scope" value="Bacteria"/>
</dbReference>
<dbReference type="AlphaFoldDB" id="H0QUY4"/>
<feature type="transmembrane region" description="Helical" evidence="1">
    <location>
        <begin position="35"/>
        <end position="56"/>
    </location>
</feature>
<keyword evidence="4" id="KW-1185">Reference proteome</keyword>
<dbReference type="OrthoDB" id="2340043at2"/>
<keyword evidence="1" id="KW-0472">Membrane</keyword>
<dbReference type="Proteomes" id="UP000035034">
    <property type="component" value="Unassembled WGS sequence"/>
</dbReference>
<protein>
    <recommendedName>
        <fullName evidence="2">Endonuclease/exonuclease/phosphatase domain-containing protein</fullName>
    </recommendedName>
</protein>
<dbReference type="InterPro" id="IPR036691">
    <property type="entry name" value="Endo/exonu/phosph_ase_sf"/>
</dbReference>
<evidence type="ECO:0000256" key="1">
    <source>
        <dbReference type="SAM" id="Phobius"/>
    </source>
</evidence>
<dbReference type="SUPFAM" id="SSF56219">
    <property type="entry name" value="DNase I-like"/>
    <property type="match status" value="1"/>
</dbReference>